<keyword evidence="1" id="KW-0812">Transmembrane</keyword>
<organism evidence="2 3">
    <name type="scientific">Wenyingzhuangia heitensis</name>
    <dbReference type="NCBI Taxonomy" id="1487859"/>
    <lineage>
        <taxon>Bacteria</taxon>
        <taxon>Pseudomonadati</taxon>
        <taxon>Bacteroidota</taxon>
        <taxon>Flavobacteriia</taxon>
        <taxon>Flavobacteriales</taxon>
        <taxon>Flavobacteriaceae</taxon>
        <taxon>Wenyingzhuangia</taxon>
    </lineage>
</organism>
<dbReference type="Proteomes" id="UP000745859">
    <property type="component" value="Unassembled WGS sequence"/>
</dbReference>
<name>A0ABX0UCU8_9FLAO</name>
<evidence type="ECO:0000256" key="1">
    <source>
        <dbReference type="SAM" id="Phobius"/>
    </source>
</evidence>
<evidence type="ECO:0000313" key="3">
    <source>
        <dbReference type="Proteomes" id="UP000745859"/>
    </source>
</evidence>
<dbReference type="RefSeq" id="WP_167189821.1">
    <property type="nucleotide sequence ID" value="NZ_JAASQL010000005.1"/>
</dbReference>
<evidence type="ECO:0000313" key="2">
    <source>
        <dbReference type="EMBL" id="NIJ46203.1"/>
    </source>
</evidence>
<protein>
    <submittedName>
        <fullName evidence="2">Uncharacterized protein</fullName>
    </submittedName>
</protein>
<sequence>MKLSKEQKDEIVKTLKNSATFKKATTSAGLLHYLYQATLKEINLKESVIDYEFFGNNETNEKNNPRVRVNVYNLRKKINAYYEKEGQDEIWRLAIDKGQYRVRFYKEQKSFKKTNWKLVLPYSLLACILIISLFFSLPAKQPKIWNSLWNSSNPTHLFIGDLYGITGKTITTGQGWTRDFNINNSKEFYTFIDKNPNLKTKLKPSTYTYTTTMATLATQSLQRWYQTYEHHFTIHFTTKSSTSQIKEANAIYVGPLKDHNLFLPFFNEGNPFCYIDDKNLMITNHPTKPDITYSLNSFLETDEYAVVSKYPATGNTEHLVFLSQHDIGVTATVEYFTQKDSLKNFTQKYLTEKNYFTAIFRVKGQDRTSIDLKLIEVIPF</sequence>
<keyword evidence="1" id="KW-1133">Transmembrane helix</keyword>
<dbReference type="EMBL" id="JAASQL010000005">
    <property type="protein sequence ID" value="NIJ46203.1"/>
    <property type="molecule type" value="Genomic_DNA"/>
</dbReference>
<proteinExistence type="predicted"/>
<gene>
    <name evidence="2" type="ORF">FHR24_002687</name>
</gene>
<keyword evidence="1" id="KW-0472">Membrane</keyword>
<reference evidence="2 3" key="1">
    <citation type="submission" date="2020-03" db="EMBL/GenBank/DDBJ databases">
        <title>Genomic Encyclopedia of Type Strains, Phase IV (KMG-IV): sequencing the most valuable type-strain genomes for metagenomic binning, comparative biology and taxonomic classification.</title>
        <authorList>
            <person name="Goeker M."/>
        </authorList>
    </citation>
    <scope>NUCLEOTIDE SEQUENCE [LARGE SCALE GENOMIC DNA]</scope>
    <source>
        <strain evidence="2 3">DSM 101599</strain>
    </source>
</reference>
<comment type="caution">
    <text evidence="2">The sequence shown here is derived from an EMBL/GenBank/DDBJ whole genome shotgun (WGS) entry which is preliminary data.</text>
</comment>
<feature type="transmembrane region" description="Helical" evidence="1">
    <location>
        <begin position="118"/>
        <end position="137"/>
    </location>
</feature>
<accession>A0ABX0UCU8</accession>
<keyword evidence="3" id="KW-1185">Reference proteome</keyword>